<evidence type="ECO:0000256" key="3">
    <source>
        <dbReference type="ARBA" id="ARBA00022692"/>
    </source>
</evidence>
<keyword evidence="4 6" id="KW-1133">Transmembrane helix</keyword>
<evidence type="ECO:0000256" key="1">
    <source>
        <dbReference type="ARBA" id="ARBA00004651"/>
    </source>
</evidence>
<dbReference type="NCBIfam" id="TIGR00765">
    <property type="entry name" value="yihY_not_rbn"/>
    <property type="match status" value="1"/>
</dbReference>
<evidence type="ECO:0000313" key="8">
    <source>
        <dbReference type="Proteomes" id="UP000189735"/>
    </source>
</evidence>
<reference evidence="8" key="1">
    <citation type="submission" date="2017-02" db="EMBL/GenBank/DDBJ databases">
        <authorList>
            <person name="Varghese N."/>
            <person name="Submissions S."/>
        </authorList>
    </citation>
    <scope>NUCLEOTIDE SEQUENCE [LARGE SCALE GENOMIC DNA]</scope>
    <source>
        <strain evidence="8">VKM Ac-2052</strain>
    </source>
</reference>
<keyword evidence="3 6" id="KW-0812">Transmembrane</keyword>
<proteinExistence type="predicted"/>
<sequence length="348" mass="37979">MTSAGDPLPTRRQLDRRATRYAIRRTWHGFILHRDIDAAAAITFFSALSLFPAALAVVSGLALFDSRGATIELILDVVGRLSQPDTSAAVRAIFDQLSLLPNSGWALLVGTVLTLWTVSGFATAFGRAMNNVYEVEEGRRLTKNRLLMLGVAAGLIACYLVIGIIVAITPSVAAALVASLGWPDVIAQFWSALKWIPLAVVAIFTVGFLYYGTPNLHRPRLRWLSVGATFTVAIWTLAAVAFGLYLATFANYDRLYGWLGVPIAALIWLYISSAVLILGVEVDAELTRARQLLAGLPAEETIQMPLRDTARNSILARRWSADLSDGRELRRLSQLLREAESNATDLPS</sequence>
<feature type="transmembrane region" description="Helical" evidence="6">
    <location>
        <begin position="255"/>
        <end position="280"/>
    </location>
</feature>
<dbReference type="AlphaFoldDB" id="A0A1T4X8A2"/>
<evidence type="ECO:0000256" key="5">
    <source>
        <dbReference type="ARBA" id="ARBA00023136"/>
    </source>
</evidence>
<dbReference type="RefSeq" id="WP_078713461.1">
    <property type="nucleotide sequence ID" value="NZ_FUYG01000002.1"/>
</dbReference>
<feature type="transmembrane region" description="Helical" evidence="6">
    <location>
        <begin position="189"/>
        <end position="211"/>
    </location>
</feature>
<feature type="transmembrane region" description="Helical" evidence="6">
    <location>
        <begin position="146"/>
        <end position="169"/>
    </location>
</feature>
<evidence type="ECO:0000256" key="2">
    <source>
        <dbReference type="ARBA" id="ARBA00022475"/>
    </source>
</evidence>
<evidence type="ECO:0000313" key="7">
    <source>
        <dbReference type="EMBL" id="SKA85890.1"/>
    </source>
</evidence>
<dbReference type="GO" id="GO:0005886">
    <property type="term" value="C:plasma membrane"/>
    <property type="evidence" value="ECO:0007669"/>
    <property type="project" value="UniProtKB-SubCell"/>
</dbReference>
<keyword evidence="5 6" id="KW-0472">Membrane</keyword>
<feature type="transmembrane region" description="Helical" evidence="6">
    <location>
        <begin position="38"/>
        <end position="64"/>
    </location>
</feature>
<gene>
    <name evidence="7" type="ORF">SAMN06295879_0845</name>
</gene>
<name>A0A1T4X8A2_9MICO</name>
<dbReference type="Pfam" id="PF03631">
    <property type="entry name" value="Virul_fac_BrkB"/>
    <property type="match status" value="1"/>
</dbReference>
<comment type="subcellular location">
    <subcellularLocation>
        <location evidence="1">Cell membrane</location>
        <topology evidence="1">Multi-pass membrane protein</topology>
    </subcellularLocation>
</comment>
<evidence type="ECO:0000256" key="6">
    <source>
        <dbReference type="SAM" id="Phobius"/>
    </source>
</evidence>
<feature type="transmembrane region" description="Helical" evidence="6">
    <location>
        <begin position="105"/>
        <end position="125"/>
    </location>
</feature>
<protein>
    <submittedName>
        <fullName evidence="7">Membrane protein</fullName>
    </submittedName>
</protein>
<dbReference type="Proteomes" id="UP000189735">
    <property type="component" value="Unassembled WGS sequence"/>
</dbReference>
<dbReference type="PANTHER" id="PTHR30213:SF0">
    <property type="entry name" value="UPF0761 MEMBRANE PROTEIN YIHY"/>
    <property type="match status" value="1"/>
</dbReference>
<accession>A0A1T4X8A2</accession>
<evidence type="ECO:0000256" key="4">
    <source>
        <dbReference type="ARBA" id="ARBA00022989"/>
    </source>
</evidence>
<organism evidence="7 8">
    <name type="scientific">Agreia bicolorata</name>
    <dbReference type="NCBI Taxonomy" id="110935"/>
    <lineage>
        <taxon>Bacteria</taxon>
        <taxon>Bacillati</taxon>
        <taxon>Actinomycetota</taxon>
        <taxon>Actinomycetes</taxon>
        <taxon>Micrococcales</taxon>
        <taxon>Microbacteriaceae</taxon>
        <taxon>Agreia</taxon>
    </lineage>
</organism>
<feature type="transmembrane region" description="Helical" evidence="6">
    <location>
        <begin position="223"/>
        <end position="249"/>
    </location>
</feature>
<keyword evidence="2" id="KW-1003">Cell membrane</keyword>
<dbReference type="PIRSF" id="PIRSF035875">
    <property type="entry name" value="RNase_BN"/>
    <property type="match status" value="1"/>
</dbReference>
<dbReference type="EMBL" id="FUYG01000002">
    <property type="protein sequence ID" value="SKA85890.1"/>
    <property type="molecule type" value="Genomic_DNA"/>
</dbReference>
<dbReference type="PANTHER" id="PTHR30213">
    <property type="entry name" value="INNER MEMBRANE PROTEIN YHJD"/>
    <property type="match status" value="1"/>
</dbReference>
<dbReference type="InterPro" id="IPR017039">
    <property type="entry name" value="Virul_fac_BrkB"/>
</dbReference>